<evidence type="ECO:0000256" key="1">
    <source>
        <dbReference type="ARBA" id="ARBA00011900"/>
    </source>
</evidence>
<evidence type="ECO:0000313" key="9">
    <source>
        <dbReference type="EMBL" id="KXB31034.1"/>
    </source>
</evidence>
<organism evidence="9 10">
    <name type="scientific">Dechloromonas denitrificans</name>
    <dbReference type="NCBI Taxonomy" id="281362"/>
    <lineage>
        <taxon>Bacteria</taxon>
        <taxon>Pseudomonadati</taxon>
        <taxon>Pseudomonadota</taxon>
        <taxon>Betaproteobacteria</taxon>
        <taxon>Rhodocyclales</taxon>
        <taxon>Azonexaceae</taxon>
        <taxon>Dechloromonas</taxon>
    </lineage>
</organism>
<name>A0A133XJA7_9RHOO</name>
<dbReference type="Gene3D" id="3.40.50.150">
    <property type="entry name" value="Vaccinia Virus protein VP39"/>
    <property type="match status" value="1"/>
</dbReference>
<proteinExistence type="predicted"/>
<dbReference type="PROSITE" id="PS00092">
    <property type="entry name" value="N6_MTASE"/>
    <property type="match status" value="1"/>
</dbReference>
<dbReference type="EMBL" id="LODL01000019">
    <property type="protein sequence ID" value="KXB31034.1"/>
    <property type="molecule type" value="Genomic_DNA"/>
</dbReference>
<evidence type="ECO:0000313" key="10">
    <source>
        <dbReference type="Proteomes" id="UP000070186"/>
    </source>
</evidence>
<dbReference type="Proteomes" id="UP000070186">
    <property type="component" value="Unassembled WGS sequence"/>
</dbReference>
<dbReference type="GO" id="GO:0009307">
    <property type="term" value="P:DNA restriction-modification system"/>
    <property type="evidence" value="ECO:0007669"/>
    <property type="project" value="UniProtKB-KW"/>
</dbReference>
<dbReference type="SUPFAM" id="SSF53335">
    <property type="entry name" value="S-adenosyl-L-methionine-dependent methyltransferases"/>
    <property type="match status" value="1"/>
</dbReference>
<dbReference type="GO" id="GO:0009007">
    <property type="term" value="F:site-specific DNA-methyltransferase (adenine-specific) activity"/>
    <property type="evidence" value="ECO:0007669"/>
    <property type="project" value="UniProtKB-EC"/>
</dbReference>
<dbReference type="Pfam" id="PF07669">
    <property type="entry name" value="Eco57I"/>
    <property type="match status" value="1"/>
</dbReference>
<dbReference type="GO" id="GO:0003677">
    <property type="term" value="F:DNA binding"/>
    <property type="evidence" value="ECO:0007669"/>
    <property type="project" value="UniProtKB-KW"/>
</dbReference>
<dbReference type="PANTHER" id="PTHR33841">
    <property type="entry name" value="DNA METHYLTRANSFERASE YEEA-RELATED"/>
    <property type="match status" value="1"/>
</dbReference>
<dbReference type="CDD" id="cd02440">
    <property type="entry name" value="AdoMet_MTases"/>
    <property type="match status" value="1"/>
</dbReference>
<feature type="domain" description="Type II methyltransferase M.TaqI-like" evidence="8">
    <location>
        <begin position="72"/>
        <end position="172"/>
    </location>
</feature>
<keyword evidence="10" id="KW-1185">Reference proteome</keyword>
<evidence type="ECO:0000256" key="4">
    <source>
        <dbReference type="ARBA" id="ARBA00022691"/>
    </source>
</evidence>
<dbReference type="GO" id="GO:0032259">
    <property type="term" value="P:methylation"/>
    <property type="evidence" value="ECO:0007669"/>
    <property type="project" value="UniProtKB-KW"/>
</dbReference>
<dbReference type="EC" id="2.1.1.72" evidence="1"/>
<dbReference type="STRING" id="281362.AT959_10050"/>
<accession>A0A133XJA7</accession>
<evidence type="ECO:0000256" key="3">
    <source>
        <dbReference type="ARBA" id="ARBA00022679"/>
    </source>
</evidence>
<dbReference type="PRINTS" id="PR00507">
    <property type="entry name" value="N12N6MTFRASE"/>
</dbReference>
<evidence type="ECO:0000256" key="2">
    <source>
        <dbReference type="ARBA" id="ARBA00022603"/>
    </source>
</evidence>
<evidence type="ECO:0000256" key="5">
    <source>
        <dbReference type="ARBA" id="ARBA00022747"/>
    </source>
</evidence>
<evidence type="ECO:0000259" key="8">
    <source>
        <dbReference type="Pfam" id="PF07669"/>
    </source>
</evidence>
<dbReference type="InterPro" id="IPR029063">
    <property type="entry name" value="SAM-dependent_MTases_sf"/>
</dbReference>
<comment type="catalytic activity">
    <reaction evidence="7">
        <text>a 2'-deoxyadenosine in DNA + S-adenosyl-L-methionine = an N(6)-methyl-2'-deoxyadenosine in DNA + S-adenosyl-L-homocysteine + H(+)</text>
        <dbReference type="Rhea" id="RHEA:15197"/>
        <dbReference type="Rhea" id="RHEA-COMP:12418"/>
        <dbReference type="Rhea" id="RHEA-COMP:12419"/>
        <dbReference type="ChEBI" id="CHEBI:15378"/>
        <dbReference type="ChEBI" id="CHEBI:57856"/>
        <dbReference type="ChEBI" id="CHEBI:59789"/>
        <dbReference type="ChEBI" id="CHEBI:90615"/>
        <dbReference type="ChEBI" id="CHEBI:90616"/>
        <dbReference type="EC" id="2.1.1.72"/>
    </reaction>
</comment>
<evidence type="ECO:0000256" key="7">
    <source>
        <dbReference type="ARBA" id="ARBA00047942"/>
    </source>
</evidence>
<dbReference type="AlphaFoldDB" id="A0A133XJA7"/>
<sequence>MSARNVAQLGQVFTPPKVVDFMLDLCQNRGRVLEPSAGDGAFFRTLRERQVDCVGIEIDRCVAPEGAEIRDFFDYPLSEQFDSIVGNPPYVRFQDVAVDTRKKLKSDLFDGRSNLFLFFIEKCVRHLKPGGELVFIVPREFIKLTAAKKLNAWLHEQGSITHFYETGDTRVFDEHTPNCAIFRFEKGRLDRQMADGRRFTEVDGQLMFLRDDYGVRFADVFTVKVGAVSGADHIFAHAKGNMEFVCSKTVETGATRRMLYGIKHPHLDKHKAELLGRRVRTFDESNWWQWGRAFPINLHPRIYVNGRTRKPEPFFLHDCNSFDGAILALFTRNQRMQRRELIECTMMLNKEVDWQELGFVCDGRFLFTQRSLQTCLLPDKFSRYLPSDLKKDAA</sequence>
<protein>
    <recommendedName>
        <fullName evidence="1">site-specific DNA-methyltransferase (adenine-specific)</fullName>
        <ecNumber evidence="1">2.1.1.72</ecNumber>
    </recommendedName>
</protein>
<reference evidence="9 10" key="1">
    <citation type="submission" date="2015-12" db="EMBL/GenBank/DDBJ databases">
        <title>Nitrous oxide reduction kinetics distinguish bacteria harboring typical versus atypical NosZ.</title>
        <authorList>
            <person name="Yoon S."/>
            <person name="Nissen S."/>
            <person name="Park D."/>
            <person name="Sanford R.A."/>
            <person name="Loeffler F.E."/>
        </authorList>
    </citation>
    <scope>NUCLEOTIDE SEQUENCE [LARGE SCALE GENOMIC DNA]</scope>
    <source>
        <strain evidence="9 10">ATCC BAA-841</strain>
    </source>
</reference>
<dbReference type="InterPro" id="IPR002052">
    <property type="entry name" value="DNA_methylase_N6_adenine_CS"/>
</dbReference>
<keyword evidence="4" id="KW-0949">S-adenosyl-L-methionine</keyword>
<keyword evidence="6" id="KW-0238">DNA-binding</keyword>
<dbReference type="InterPro" id="IPR050953">
    <property type="entry name" value="N4_N6_ade-DNA_methylase"/>
</dbReference>
<comment type="caution">
    <text evidence="9">The sequence shown here is derived from an EMBL/GenBank/DDBJ whole genome shotgun (WGS) entry which is preliminary data.</text>
</comment>
<keyword evidence="2 9" id="KW-0489">Methyltransferase</keyword>
<keyword evidence="5" id="KW-0680">Restriction system</keyword>
<dbReference type="InterPro" id="IPR011639">
    <property type="entry name" value="MethylTrfase_TaqI-like_dom"/>
</dbReference>
<dbReference type="PANTHER" id="PTHR33841:SF6">
    <property type="entry name" value="TYPE II METHYLTRANSFERASE M.HINDII"/>
    <property type="match status" value="1"/>
</dbReference>
<evidence type="ECO:0000256" key="6">
    <source>
        <dbReference type="ARBA" id="ARBA00023125"/>
    </source>
</evidence>
<keyword evidence="3 9" id="KW-0808">Transferase</keyword>
<gene>
    <name evidence="9" type="ORF">AT959_10050</name>
</gene>